<dbReference type="Pfam" id="PF00078">
    <property type="entry name" value="RVT_1"/>
    <property type="match status" value="1"/>
</dbReference>
<dbReference type="Proteomes" id="UP000654075">
    <property type="component" value="Unassembled WGS sequence"/>
</dbReference>
<dbReference type="AlphaFoldDB" id="A0A813EYW8"/>
<comment type="caution">
    <text evidence="2">The sequence shown here is derived from an EMBL/GenBank/DDBJ whole genome shotgun (WGS) entry which is preliminary data.</text>
</comment>
<dbReference type="InterPro" id="IPR043502">
    <property type="entry name" value="DNA/RNA_pol_sf"/>
</dbReference>
<protein>
    <recommendedName>
        <fullName evidence="1">Reverse transcriptase domain-containing protein</fullName>
    </recommendedName>
</protein>
<dbReference type="OrthoDB" id="413809at2759"/>
<gene>
    <name evidence="2" type="ORF">PGLA1383_LOCUS24067</name>
</gene>
<reference evidence="2" key="1">
    <citation type="submission" date="2021-02" db="EMBL/GenBank/DDBJ databases">
        <authorList>
            <person name="Dougan E. K."/>
            <person name="Rhodes N."/>
            <person name="Thang M."/>
            <person name="Chan C."/>
        </authorList>
    </citation>
    <scope>NUCLEOTIDE SEQUENCE</scope>
</reference>
<feature type="domain" description="Reverse transcriptase" evidence="1">
    <location>
        <begin position="1"/>
        <end position="199"/>
    </location>
</feature>
<dbReference type="PANTHER" id="PTHR47027">
    <property type="entry name" value="REVERSE TRANSCRIPTASE DOMAIN-CONTAINING PROTEIN"/>
    <property type="match status" value="1"/>
</dbReference>
<proteinExistence type="predicted"/>
<organism evidence="2 3">
    <name type="scientific">Polarella glacialis</name>
    <name type="common">Dinoflagellate</name>
    <dbReference type="NCBI Taxonomy" id="89957"/>
    <lineage>
        <taxon>Eukaryota</taxon>
        <taxon>Sar</taxon>
        <taxon>Alveolata</taxon>
        <taxon>Dinophyceae</taxon>
        <taxon>Suessiales</taxon>
        <taxon>Suessiaceae</taxon>
        <taxon>Polarella</taxon>
    </lineage>
</organism>
<dbReference type="SUPFAM" id="SSF56672">
    <property type="entry name" value="DNA/RNA polymerases"/>
    <property type="match status" value="1"/>
</dbReference>
<keyword evidence="3" id="KW-1185">Reference proteome</keyword>
<dbReference type="InterPro" id="IPR000477">
    <property type="entry name" value="RT_dom"/>
</dbReference>
<name>A0A813EYW8_POLGL</name>
<accession>A0A813EYW8</accession>
<evidence type="ECO:0000259" key="1">
    <source>
        <dbReference type="PROSITE" id="PS50878"/>
    </source>
</evidence>
<dbReference type="PANTHER" id="PTHR47027:SF20">
    <property type="entry name" value="REVERSE TRANSCRIPTASE-LIKE PROTEIN WITH RNA-DIRECTED DNA POLYMERASE DOMAIN"/>
    <property type="match status" value="1"/>
</dbReference>
<dbReference type="PROSITE" id="PS50878">
    <property type="entry name" value="RT_POL"/>
    <property type="match status" value="1"/>
</dbReference>
<evidence type="ECO:0000313" key="2">
    <source>
        <dbReference type="EMBL" id="CAE8606069.1"/>
    </source>
</evidence>
<sequence length="423" mass="48501">MLYEKANEWQLPFWTVAVDFKKAFDTVEHSALWQALSEQGVEQTYINVLRAFYTDQTGVVATDKTSKQFNIQRGTKQGDPISPILFNAVLEMIMRRLKVKWQRQQLGFPLGGRNFLHNLRFADDVLLFGESLDQVKITLNDLAVEAGKVGLELHMGKTKILANSFAYSRPSIPAVVSVCVFDVEVLSKEGSTKYLGRKLSFIDYHEEEINYRIACGWRKFMANKKELCDKTYGLGHRLRLFSARVTPSVLYGSGCWTMNTDRESTLRTAQRKMLRMMMASGRRLVTTDVIAVAGSSAEEEQVGDELESGQTVEEEDWVTWITRVTHFAENQLRKIGVKDWVAAQREKKWQWAGHVARRTDGRWSTMLAAWTPEGEVRRQGRPCTRWADSIDKVFGSEQRGDWFLFAQDRPTWSSYEATYVSNS</sequence>
<dbReference type="OMA" id="DINRIPH"/>
<evidence type="ECO:0000313" key="3">
    <source>
        <dbReference type="Proteomes" id="UP000654075"/>
    </source>
</evidence>
<dbReference type="EMBL" id="CAJNNV010018593">
    <property type="protein sequence ID" value="CAE8606069.1"/>
    <property type="molecule type" value="Genomic_DNA"/>
</dbReference>